<reference evidence="3 4" key="1">
    <citation type="submission" date="2016-10" db="EMBL/GenBank/DDBJ databases">
        <title>Draft Genome sequence of Alkanindiges sp. strain H1.</title>
        <authorList>
            <person name="Subhash Y."/>
            <person name="Lee S."/>
        </authorList>
    </citation>
    <scope>NUCLEOTIDE SEQUENCE [LARGE SCALE GENOMIC DNA]</scope>
    <source>
        <strain evidence="3 4">H1</strain>
    </source>
</reference>
<dbReference type="AlphaFoldDB" id="A0A1S8CX18"/>
<dbReference type="InterPro" id="IPR047057">
    <property type="entry name" value="MerR_fam"/>
</dbReference>
<keyword evidence="1" id="KW-0238">DNA-binding</keyword>
<dbReference type="EMBL" id="MLCN01000013">
    <property type="protein sequence ID" value="ONG41185.1"/>
    <property type="molecule type" value="Genomic_DNA"/>
</dbReference>
<evidence type="ECO:0000256" key="1">
    <source>
        <dbReference type="ARBA" id="ARBA00023125"/>
    </source>
</evidence>
<dbReference type="PANTHER" id="PTHR30204:SF93">
    <property type="entry name" value="HTH MERR-TYPE DOMAIN-CONTAINING PROTEIN"/>
    <property type="match status" value="1"/>
</dbReference>
<dbReference type="STRING" id="1907941.BKE30_05225"/>
<name>A0A1S8CX18_9GAMM</name>
<comment type="caution">
    <text evidence="3">The sequence shown here is derived from an EMBL/GenBank/DDBJ whole genome shotgun (WGS) entry which is preliminary data.</text>
</comment>
<feature type="domain" description="HTH merR-type" evidence="2">
    <location>
        <begin position="15"/>
        <end position="83"/>
    </location>
</feature>
<dbReference type="SMART" id="SM00422">
    <property type="entry name" value="HTH_MERR"/>
    <property type="match status" value="1"/>
</dbReference>
<dbReference type="PANTHER" id="PTHR30204">
    <property type="entry name" value="REDOX-CYCLING DRUG-SENSING TRANSCRIPTIONAL ACTIVATOR SOXR"/>
    <property type="match status" value="1"/>
</dbReference>
<dbReference type="InterPro" id="IPR000551">
    <property type="entry name" value="MerR-type_HTH_dom"/>
</dbReference>
<evidence type="ECO:0000259" key="2">
    <source>
        <dbReference type="PROSITE" id="PS50937"/>
    </source>
</evidence>
<dbReference type="PROSITE" id="PS50937">
    <property type="entry name" value="HTH_MERR_2"/>
    <property type="match status" value="1"/>
</dbReference>
<proteinExistence type="predicted"/>
<protein>
    <recommendedName>
        <fullName evidence="2">HTH merR-type domain-containing protein</fullName>
    </recommendedName>
</protein>
<sequence length="259" mass="28626">MGKSSLTSDPPASPEYTITQLAELTLASIRNIRAYQEKGILPAPVKRGRIAIYGEDHLVRLRMIQQLLTRGYSIANISEILHAHEQGHNLNQLIGLNTAVANIWTEELPLYLSLDALASRFSTAPTPQDIQYAFEVGVLEPAHNDLVKISHAGLLQLATTLIDYKFSFRQLLDIVVSLRKNLDTAAASVAEIGLSIIFPKAPEVQLFNLNQATTLVEQLRPLFAATVTTELNNALSRALKQQMTQYMISHVLKQSDNSS</sequence>
<dbReference type="Proteomes" id="UP000192132">
    <property type="component" value="Unassembled WGS sequence"/>
</dbReference>
<dbReference type="InterPro" id="IPR009061">
    <property type="entry name" value="DNA-bd_dom_put_sf"/>
</dbReference>
<organism evidence="3 4">
    <name type="scientific">Alkanindiges hydrocarboniclasticus</name>
    <dbReference type="NCBI Taxonomy" id="1907941"/>
    <lineage>
        <taxon>Bacteria</taxon>
        <taxon>Pseudomonadati</taxon>
        <taxon>Pseudomonadota</taxon>
        <taxon>Gammaproteobacteria</taxon>
        <taxon>Moraxellales</taxon>
        <taxon>Moraxellaceae</taxon>
        <taxon>Alkanindiges</taxon>
    </lineage>
</organism>
<dbReference type="GO" id="GO:0003677">
    <property type="term" value="F:DNA binding"/>
    <property type="evidence" value="ECO:0007669"/>
    <property type="project" value="UniProtKB-KW"/>
</dbReference>
<keyword evidence="4" id="KW-1185">Reference proteome</keyword>
<dbReference type="OrthoDB" id="6716891at2"/>
<evidence type="ECO:0000313" key="4">
    <source>
        <dbReference type="Proteomes" id="UP000192132"/>
    </source>
</evidence>
<dbReference type="SUPFAM" id="SSF46955">
    <property type="entry name" value="Putative DNA-binding domain"/>
    <property type="match status" value="1"/>
</dbReference>
<dbReference type="GO" id="GO:0003700">
    <property type="term" value="F:DNA-binding transcription factor activity"/>
    <property type="evidence" value="ECO:0007669"/>
    <property type="project" value="InterPro"/>
</dbReference>
<evidence type="ECO:0000313" key="3">
    <source>
        <dbReference type="EMBL" id="ONG41185.1"/>
    </source>
</evidence>
<dbReference type="RefSeq" id="WP_076877572.1">
    <property type="nucleotide sequence ID" value="NZ_MLCN01000013.1"/>
</dbReference>
<dbReference type="Gene3D" id="1.10.1660.10">
    <property type="match status" value="1"/>
</dbReference>
<gene>
    <name evidence="3" type="ORF">BKE30_05225</name>
</gene>
<dbReference type="Pfam" id="PF13411">
    <property type="entry name" value="MerR_1"/>
    <property type="match status" value="1"/>
</dbReference>
<accession>A0A1S8CX18</accession>